<dbReference type="Gene3D" id="3.40.50.150">
    <property type="entry name" value="Vaccinia Virus protein VP39"/>
    <property type="match status" value="1"/>
</dbReference>
<organism evidence="2 3">
    <name type="scientific">Flammeovirga kamogawensis</name>
    <dbReference type="NCBI Taxonomy" id="373891"/>
    <lineage>
        <taxon>Bacteria</taxon>
        <taxon>Pseudomonadati</taxon>
        <taxon>Bacteroidota</taxon>
        <taxon>Cytophagia</taxon>
        <taxon>Cytophagales</taxon>
        <taxon>Flammeovirgaceae</taxon>
        <taxon>Flammeovirga</taxon>
    </lineage>
</organism>
<dbReference type="NCBIfam" id="TIGR01444">
    <property type="entry name" value="fkbM_fam"/>
    <property type="match status" value="1"/>
</dbReference>
<sequence length="203" mass="23086">MTTSFFRGAFTLGWYEKQERLYIPKYLNKSDTVLELGGCIGVISCIINNQLEDKTKQVTVEANPKLIQHLIVNKERNNCKFEIVNKAVSNQEQLEFNIGSSIVLGSANVETNEKVLVDGITPSQIQDKYNLKFNTLVMDIEGGELFILRDFKKFIGGLDKVLLEVHPFENILTADEVNECEDILSSLGFKKDIDIDFFQAWIK</sequence>
<dbReference type="Pfam" id="PF05050">
    <property type="entry name" value="Methyltransf_21"/>
    <property type="match status" value="1"/>
</dbReference>
<dbReference type="InterPro" id="IPR006342">
    <property type="entry name" value="FkbM_mtfrase"/>
</dbReference>
<name>A0ABX8GW65_9BACT</name>
<keyword evidence="2" id="KW-0808">Transferase</keyword>
<accession>A0ABX8GW65</accession>
<gene>
    <name evidence="2" type="ORF">KM029_02240</name>
</gene>
<dbReference type="GO" id="GO:0008168">
    <property type="term" value="F:methyltransferase activity"/>
    <property type="evidence" value="ECO:0007669"/>
    <property type="project" value="UniProtKB-KW"/>
</dbReference>
<feature type="domain" description="Methyltransferase FkbM" evidence="1">
    <location>
        <begin position="39"/>
        <end position="190"/>
    </location>
</feature>
<dbReference type="SUPFAM" id="SSF53335">
    <property type="entry name" value="S-adenosyl-L-methionine-dependent methyltransferases"/>
    <property type="match status" value="1"/>
</dbReference>
<dbReference type="RefSeq" id="WP_158631133.1">
    <property type="nucleotide sequence ID" value="NZ_CP076128.1"/>
</dbReference>
<proteinExistence type="predicted"/>
<keyword evidence="3" id="KW-1185">Reference proteome</keyword>
<dbReference type="EMBL" id="CP076128">
    <property type="protein sequence ID" value="QWG07781.1"/>
    <property type="molecule type" value="Genomic_DNA"/>
</dbReference>
<evidence type="ECO:0000313" key="2">
    <source>
        <dbReference type="EMBL" id="QWG07781.1"/>
    </source>
</evidence>
<dbReference type="InterPro" id="IPR029063">
    <property type="entry name" value="SAM-dependent_MTases_sf"/>
</dbReference>
<protein>
    <submittedName>
        <fullName evidence="2">FkbM family methyltransferase</fullName>
    </submittedName>
</protein>
<dbReference type="GO" id="GO:0032259">
    <property type="term" value="P:methylation"/>
    <property type="evidence" value="ECO:0007669"/>
    <property type="project" value="UniProtKB-KW"/>
</dbReference>
<reference evidence="2 3" key="1">
    <citation type="submission" date="2021-05" db="EMBL/GenBank/DDBJ databases">
        <title>Comparative genomic studies on the polysaccharide-degrading batcterial strains of the Flammeovirga genus.</title>
        <authorList>
            <person name="Zewei F."/>
            <person name="Zheng Z."/>
            <person name="Yu L."/>
            <person name="Ruyue G."/>
            <person name="Yanhong M."/>
            <person name="Yuanyuan C."/>
            <person name="Jingyan G."/>
            <person name="Wenjun H."/>
        </authorList>
    </citation>
    <scope>NUCLEOTIDE SEQUENCE [LARGE SCALE GENOMIC DNA]</scope>
    <source>
        <strain evidence="2 3">YS10</strain>
    </source>
</reference>
<evidence type="ECO:0000259" key="1">
    <source>
        <dbReference type="Pfam" id="PF05050"/>
    </source>
</evidence>
<dbReference type="Proteomes" id="UP000682802">
    <property type="component" value="Chromosome 1"/>
</dbReference>
<keyword evidence="2" id="KW-0489">Methyltransferase</keyword>
<evidence type="ECO:0000313" key="3">
    <source>
        <dbReference type="Proteomes" id="UP000682802"/>
    </source>
</evidence>